<dbReference type="Proteomes" id="UP000314294">
    <property type="component" value="Unassembled WGS sequence"/>
</dbReference>
<proteinExistence type="predicted"/>
<comment type="caution">
    <text evidence="2">The sequence shown here is derived from an EMBL/GenBank/DDBJ whole genome shotgun (WGS) entry which is preliminary data.</text>
</comment>
<feature type="compositionally biased region" description="Acidic residues" evidence="1">
    <location>
        <begin position="16"/>
        <end position="27"/>
    </location>
</feature>
<sequence length="67" mass="7035">MTLCFQGRERVRPTALEEEEEEEEEQELVSLPGTASASIKLPQAGHTLSSCCSEPVTSGSAVARGGG</sequence>
<dbReference type="AlphaFoldDB" id="A0A4Z2GJT1"/>
<evidence type="ECO:0000313" key="2">
    <source>
        <dbReference type="EMBL" id="TNN53726.1"/>
    </source>
</evidence>
<dbReference type="EMBL" id="SRLO01000507">
    <property type="protein sequence ID" value="TNN53726.1"/>
    <property type="molecule type" value="Genomic_DNA"/>
</dbReference>
<feature type="compositionally biased region" description="Polar residues" evidence="1">
    <location>
        <begin position="47"/>
        <end position="60"/>
    </location>
</feature>
<reference evidence="2 3" key="1">
    <citation type="submission" date="2019-03" db="EMBL/GenBank/DDBJ databases">
        <title>First draft genome of Liparis tanakae, snailfish: a comprehensive survey of snailfish specific genes.</title>
        <authorList>
            <person name="Kim W."/>
            <person name="Song I."/>
            <person name="Jeong J.-H."/>
            <person name="Kim D."/>
            <person name="Kim S."/>
            <person name="Ryu S."/>
            <person name="Song J.Y."/>
            <person name="Lee S.K."/>
        </authorList>
    </citation>
    <scope>NUCLEOTIDE SEQUENCE [LARGE SCALE GENOMIC DNA]</scope>
    <source>
        <tissue evidence="2">Muscle</tissue>
    </source>
</reference>
<evidence type="ECO:0000313" key="3">
    <source>
        <dbReference type="Proteomes" id="UP000314294"/>
    </source>
</evidence>
<protein>
    <submittedName>
        <fullName evidence="2">Uncharacterized protein</fullName>
    </submittedName>
</protein>
<gene>
    <name evidence="2" type="ORF">EYF80_036055</name>
</gene>
<feature type="region of interest" description="Disordered" evidence="1">
    <location>
        <begin position="1"/>
        <end position="33"/>
    </location>
</feature>
<accession>A0A4Z2GJT1</accession>
<feature type="region of interest" description="Disordered" evidence="1">
    <location>
        <begin position="47"/>
        <end position="67"/>
    </location>
</feature>
<name>A0A4Z2GJT1_9TELE</name>
<evidence type="ECO:0000256" key="1">
    <source>
        <dbReference type="SAM" id="MobiDB-lite"/>
    </source>
</evidence>
<keyword evidence="3" id="KW-1185">Reference proteome</keyword>
<organism evidence="2 3">
    <name type="scientific">Liparis tanakae</name>
    <name type="common">Tanaka's snailfish</name>
    <dbReference type="NCBI Taxonomy" id="230148"/>
    <lineage>
        <taxon>Eukaryota</taxon>
        <taxon>Metazoa</taxon>
        <taxon>Chordata</taxon>
        <taxon>Craniata</taxon>
        <taxon>Vertebrata</taxon>
        <taxon>Euteleostomi</taxon>
        <taxon>Actinopterygii</taxon>
        <taxon>Neopterygii</taxon>
        <taxon>Teleostei</taxon>
        <taxon>Neoteleostei</taxon>
        <taxon>Acanthomorphata</taxon>
        <taxon>Eupercaria</taxon>
        <taxon>Perciformes</taxon>
        <taxon>Cottioidei</taxon>
        <taxon>Cottales</taxon>
        <taxon>Liparidae</taxon>
        <taxon>Liparis</taxon>
    </lineage>
</organism>